<organism evidence="4 5">
    <name type="scientific">Denitrovibrio acetiphilus (strain DSM 12809 / NBRC 114555 / N2460)</name>
    <dbReference type="NCBI Taxonomy" id="522772"/>
    <lineage>
        <taxon>Bacteria</taxon>
        <taxon>Pseudomonadati</taxon>
        <taxon>Deferribacterota</taxon>
        <taxon>Deferribacteres</taxon>
        <taxon>Deferribacterales</taxon>
        <taxon>Geovibrionaceae</taxon>
        <taxon>Denitrovibrio</taxon>
    </lineage>
</organism>
<feature type="transmembrane region" description="Helical" evidence="3">
    <location>
        <begin position="12"/>
        <end position="31"/>
    </location>
</feature>
<dbReference type="InterPro" id="IPR019934">
    <property type="entry name" value="CHP03545"/>
</dbReference>
<feature type="compositionally biased region" description="Basic and acidic residues" evidence="2">
    <location>
        <begin position="120"/>
        <end position="131"/>
    </location>
</feature>
<dbReference type="PaxDb" id="522772-Dacet_0234"/>
<dbReference type="OrthoDB" id="5752177at2"/>
<evidence type="ECO:0000256" key="1">
    <source>
        <dbReference type="SAM" id="Coils"/>
    </source>
</evidence>
<evidence type="ECO:0000256" key="3">
    <source>
        <dbReference type="SAM" id="Phobius"/>
    </source>
</evidence>
<reference evidence="4 5" key="1">
    <citation type="journal article" date="2010" name="Stand. Genomic Sci.">
        <title>Complete genome sequence of Denitrovibrio acetiphilus type strain (N2460).</title>
        <authorList>
            <person name="Kiss H."/>
            <person name="Lang E."/>
            <person name="Lapidus A."/>
            <person name="Copeland A."/>
            <person name="Nolan M."/>
            <person name="Glavina Del Rio T."/>
            <person name="Chen F."/>
            <person name="Lucas S."/>
            <person name="Tice H."/>
            <person name="Cheng J.F."/>
            <person name="Han C."/>
            <person name="Goodwin L."/>
            <person name="Pitluck S."/>
            <person name="Liolios K."/>
            <person name="Pati A."/>
            <person name="Ivanova N."/>
            <person name="Mavromatis K."/>
            <person name="Chen A."/>
            <person name="Palaniappan K."/>
            <person name="Land M."/>
            <person name="Hauser L."/>
            <person name="Chang Y.J."/>
            <person name="Jeffries C.D."/>
            <person name="Detter J.C."/>
            <person name="Brettin T."/>
            <person name="Spring S."/>
            <person name="Rohde M."/>
            <person name="Goker M."/>
            <person name="Woyke T."/>
            <person name="Bristow J."/>
            <person name="Eisen J.A."/>
            <person name="Markowitz V."/>
            <person name="Hugenholtz P."/>
            <person name="Kyrpides N.C."/>
            <person name="Klenk H.P."/>
        </authorList>
    </citation>
    <scope>NUCLEOTIDE SEQUENCE [LARGE SCALE GENOMIC DNA]</scope>
    <source>
        <strain evidence="5">DSM 12809 / NBRC 114555 / N2460</strain>
    </source>
</reference>
<dbReference type="HOGENOM" id="CLU_448858_0_0_0"/>
<evidence type="ECO:0000256" key="2">
    <source>
        <dbReference type="SAM" id="MobiDB-lite"/>
    </source>
</evidence>
<dbReference type="KEGG" id="dap:Dacet_0234"/>
<feature type="coiled-coil region" evidence="1">
    <location>
        <begin position="231"/>
        <end position="265"/>
    </location>
</feature>
<keyword evidence="3" id="KW-1133">Transmembrane helix</keyword>
<dbReference type="EMBL" id="CP001968">
    <property type="protein sequence ID" value="ADD67038.1"/>
    <property type="molecule type" value="Genomic_DNA"/>
</dbReference>
<gene>
    <name evidence="4" type="ordered locus">Dacet_0234</name>
</gene>
<protein>
    <recommendedName>
        <fullName evidence="6">TIGR03545 family protein</fullName>
    </recommendedName>
</protein>
<keyword evidence="3" id="KW-0812">Transmembrane</keyword>
<dbReference type="RefSeq" id="WP_013009583.1">
    <property type="nucleotide sequence ID" value="NC_013943.1"/>
</dbReference>
<evidence type="ECO:0000313" key="4">
    <source>
        <dbReference type="EMBL" id="ADD67038.1"/>
    </source>
</evidence>
<dbReference type="Proteomes" id="UP000002012">
    <property type="component" value="Chromosome"/>
</dbReference>
<dbReference type="InParanoid" id="D4H2H7"/>
<proteinExistence type="predicted"/>
<feature type="region of interest" description="Disordered" evidence="2">
    <location>
        <begin position="120"/>
        <end position="140"/>
    </location>
</feature>
<dbReference type="AlphaFoldDB" id="D4H2H7"/>
<accession>D4H2H7</accession>
<keyword evidence="5" id="KW-1185">Reference proteome</keyword>
<dbReference type="STRING" id="522772.Dacet_0234"/>
<evidence type="ECO:0000313" key="5">
    <source>
        <dbReference type="Proteomes" id="UP000002012"/>
    </source>
</evidence>
<evidence type="ECO:0008006" key="6">
    <source>
        <dbReference type="Google" id="ProtNLM"/>
    </source>
</evidence>
<keyword evidence="1" id="KW-0175">Coiled coil</keyword>
<dbReference type="eggNOG" id="COG2982">
    <property type="taxonomic scope" value="Bacteria"/>
</dbReference>
<sequence length="608" mass="67099">MRKLISLFRIKGLIIWLAVISLIAVFILVFMDSLLKKAFIVSSETINRAKVELDSLETDLTKTSVTLDNLSWTDREKPMRNLFTFNSAKLDIEAAPLLKKHVTIDNFSIDGLELDTERKTSGALAKSKETETANNETSKTETNNIFSKLKDIDISTAIDIEKIPAVKEARRLGSLAKEKAAMWNSKIAKAADTAELKATYEIIQKIDVESYNFPADILKAKKDAETVQAFIKQVQAKKNETDRLVKELSMEQSNISNELSNLKKMSQKAPKDLLMSADSNPVDAKAIVQELIGKNLTDTLTKSVALYRKYQHMIPRPEKGEAKPETVKRVSEKGTYVYFRKSGETPRVYIKNMYLNGSTKNGDILTGNIKNLSTDITYKPYDIDLKLLKSSGTTPFFTLGGQVGVVENAISTYLQISASGYPISDIIHPSDNNSLKGVSGNIDMQGQIKGTGEDFTLDIRLTSPLIGIDINSENMDSKLAELLDSAIGKVDNFTADLSASGTLDNYSINISTNLQDIISRNIKGYLTKQIQKVNGEIQKRYNEEMTKIFAGSENAIAGLSLNDSSKLKLKELTGLNSNAAEKNNLIKKAISGQAGSGALDKLKSKFPF</sequence>
<name>D4H2H7_DENA2</name>
<dbReference type="NCBIfam" id="TIGR03545">
    <property type="entry name" value="TIGR03545 family protein"/>
    <property type="match status" value="1"/>
</dbReference>
<keyword evidence="3" id="KW-0472">Membrane</keyword>